<keyword evidence="6" id="KW-0067">ATP-binding</keyword>
<comment type="caution">
    <text evidence="11">The sequence shown here is derived from an EMBL/GenBank/DDBJ whole genome shotgun (WGS) entry which is preliminary data.</text>
</comment>
<dbReference type="GO" id="GO:0005524">
    <property type="term" value="F:ATP binding"/>
    <property type="evidence" value="ECO:0007669"/>
    <property type="project" value="UniProtKB-KW"/>
</dbReference>
<dbReference type="InterPro" id="IPR020561">
    <property type="entry name" value="PRibGlycinamid_synth_ATP-grasp"/>
</dbReference>
<evidence type="ECO:0000256" key="8">
    <source>
        <dbReference type="ARBA" id="ARBA00042242"/>
    </source>
</evidence>
<dbReference type="PROSITE" id="PS00184">
    <property type="entry name" value="GARS"/>
    <property type="match status" value="1"/>
</dbReference>
<dbReference type="InterPro" id="IPR011761">
    <property type="entry name" value="ATP-grasp"/>
</dbReference>
<feature type="domain" description="ATP-grasp" evidence="10">
    <location>
        <begin position="19"/>
        <end position="192"/>
    </location>
</feature>
<evidence type="ECO:0000256" key="3">
    <source>
        <dbReference type="ARBA" id="ARBA00022598"/>
    </source>
</evidence>
<dbReference type="PANTHER" id="PTHR43472">
    <property type="entry name" value="PHOSPHORIBOSYLAMINE--GLYCINE LIGASE"/>
    <property type="match status" value="1"/>
</dbReference>
<keyword evidence="3" id="KW-0436">Ligase</keyword>
<sequence length="260" mass="28303">EIVENGDDALRVIKEYETVAIKPLGLTGGKGVKVSGDHFSNIDEKLAYANGLIKKDGNVLIEEKLVGEEFTLQAFADGSNIALMPPVQDHKRAYTGDRGANTGGMGSYSTGKNLPFLQDSDLEEAKIIIQDTIAAMKEKNASFTGILYAQFMATKDGLRVIEFNARFGDPEAMNVLSLLKTPLTDVFLSMAKGELIPVEFSDECTVVKYLVPEGYPDSPKKDVEVNVDNNGIEQLGAKLYYASVYEENDKILTTGSRAFG</sequence>
<dbReference type="AlphaFoldDB" id="X0VVW0"/>
<feature type="non-terminal residue" evidence="11">
    <location>
        <position position="1"/>
    </location>
</feature>
<dbReference type="SMART" id="SM01210">
    <property type="entry name" value="GARS_C"/>
    <property type="match status" value="1"/>
</dbReference>
<dbReference type="PROSITE" id="PS50975">
    <property type="entry name" value="ATP_GRASP"/>
    <property type="match status" value="1"/>
</dbReference>
<dbReference type="SMART" id="SM01209">
    <property type="entry name" value="GARS_A"/>
    <property type="match status" value="1"/>
</dbReference>
<comment type="pathway">
    <text evidence="1">Purine metabolism; IMP biosynthesis via de novo pathway; N(1)-(5-phospho-D-ribosyl)glycinamide from 5-phospho-alpha-D-ribose 1-diphosphate: step 2/2.</text>
</comment>
<evidence type="ECO:0000256" key="7">
    <source>
        <dbReference type="ARBA" id="ARBA00038345"/>
    </source>
</evidence>
<keyword evidence="5" id="KW-0658">Purine biosynthesis</keyword>
<dbReference type="GO" id="GO:0006189">
    <property type="term" value="P:'de novo' IMP biosynthetic process"/>
    <property type="evidence" value="ECO:0007669"/>
    <property type="project" value="UniProtKB-UniPathway"/>
</dbReference>
<dbReference type="EC" id="6.3.4.13" evidence="2"/>
<dbReference type="SUPFAM" id="SSF51246">
    <property type="entry name" value="Rudiment single hybrid motif"/>
    <property type="match status" value="1"/>
</dbReference>
<comment type="similarity">
    <text evidence="7">Belongs to the GARS family.</text>
</comment>
<gene>
    <name evidence="11" type="ORF">S01H1_51347</name>
</gene>
<evidence type="ECO:0000256" key="1">
    <source>
        <dbReference type="ARBA" id="ARBA00005174"/>
    </source>
</evidence>
<dbReference type="InterPro" id="IPR011054">
    <property type="entry name" value="Rudment_hybrid_motif"/>
</dbReference>
<evidence type="ECO:0000313" key="11">
    <source>
        <dbReference type="EMBL" id="GAG22430.1"/>
    </source>
</evidence>
<evidence type="ECO:0000256" key="5">
    <source>
        <dbReference type="ARBA" id="ARBA00022755"/>
    </source>
</evidence>
<feature type="non-terminal residue" evidence="11">
    <location>
        <position position="260"/>
    </location>
</feature>
<protein>
    <recommendedName>
        <fullName evidence="2">phosphoribosylamine--glycine ligase</fullName>
        <ecNumber evidence="2">6.3.4.13</ecNumber>
    </recommendedName>
    <alternativeName>
        <fullName evidence="8">Glycinamide ribonucleotide synthetase</fullName>
    </alternativeName>
    <alternativeName>
        <fullName evidence="9">Phosphoribosylglycinamide synthetase</fullName>
    </alternativeName>
</protein>
<dbReference type="GO" id="GO:0009113">
    <property type="term" value="P:purine nucleobase biosynthetic process"/>
    <property type="evidence" value="ECO:0007669"/>
    <property type="project" value="InterPro"/>
</dbReference>
<dbReference type="GO" id="GO:0046872">
    <property type="term" value="F:metal ion binding"/>
    <property type="evidence" value="ECO:0007669"/>
    <property type="project" value="InterPro"/>
</dbReference>
<reference evidence="11" key="1">
    <citation type="journal article" date="2014" name="Front. Microbiol.">
        <title>High frequency of phylogenetically diverse reductive dehalogenase-homologous genes in deep subseafloor sedimentary metagenomes.</title>
        <authorList>
            <person name="Kawai M."/>
            <person name="Futagami T."/>
            <person name="Toyoda A."/>
            <person name="Takaki Y."/>
            <person name="Nishi S."/>
            <person name="Hori S."/>
            <person name="Arai W."/>
            <person name="Tsubouchi T."/>
            <person name="Morono Y."/>
            <person name="Uchiyama I."/>
            <person name="Ito T."/>
            <person name="Fujiyama A."/>
            <person name="Inagaki F."/>
            <person name="Takami H."/>
        </authorList>
    </citation>
    <scope>NUCLEOTIDE SEQUENCE</scope>
    <source>
        <strain evidence="11">Expedition CK06-06</strain>
    </source>
</reference>
<evidence type="ECO:0000256" key="2">
    <source>
        <dbReference type="ARBA" id="ARBA00013255"/>
    </source>
</evidence>
<evidence type="ECO:0000256" key="6">
    <source>
        <dbReference type="ARBA" id="ARBA00022840"/>
    </source>
</evidence>
<dbReference type="InterPro" id="IPR020559">
    <property type="entry name" value="PRibGlycinamide_synth_CS"/>
</dbReference>
<dbReference type="GO" id="GO:0004637">
    <property type="term" value="F:phosphoribosylamine-glycine ligase activity"/>
    <property type="evidence" value="ECO:0007669"/>
    <property type="project" value="UniProtKB-EC"/>
</dbReference>
<organism evidence="11">
    <name type="scientific">marine sediment metagenome</name>
    <dbReference type="NCBI Taxonomy" id="412755"/>
    <lineage>
        <taxon>unclassified sequences</taxon>
        <taxon>metagenomes</taxon>
        <taxon>ecological metagenomes</taxon>
    </lineage>
</organism>
<dbReference type="SUPFAM" id="SSF56059">
    <property type="entry name" value="Glutathione synthetase ATP-binding domain-like"/>
    <property type="match status" value="1"/>
</dbReference>
<evidence type="ECO:0000259" key="10">
    <source>
        <dbReference type="PROSITE" id="PS50975"/>
    </source>
</evidence>
<dbReference type="Pfam" id="PF01071">
    <property type="entry name" value="GARS_A"/>
    <property type="match status" value="1"/>
</dbReference>
<name>X0VVW0_9ZZZZ</name>
<accession>X0VVW0</accession>
<dbReference type="UniPathway" id="UPA00074">
    <property type="reaction ID" value="UER00125"/>
</dbReference>
<keyword evidence="4" id="KW-0547">Nucleotide-binding</keyword>
<evidence type="ECO:0000256" key="4">
    <source>
        <dbReference type="ARBA" id="ARBA00022741"/>
    </source>
</evidence>
<dbReference type="InterPro" id="IPR020560">
    <property type="entry name" value="PRibGlycinamide_synth_C-dom"/>
</dbReference>
<dbReference type="InterPro" id="IPR000115">
    <property type="entry name" value="PRibGlycinamide_synth"/>
</dbReference>
<proteinExistence type="inferred from homology"/>
<dbReference type="Gene3D" id="3.30.470.20">
    <property type="entry name" value="ATP-grasp fold, B domain"/>
    <property type="match status" value="1"/>
</dbReference>
<dbReference type="EMBL" id="BARS01033133">
    <property type="protein sequence ID" value="GAG22430.1"/>
    <property type="molecule type" value="Genomic_DNA"/>
</dbReference>
<evidence type="ECO:0000256" key="9">
    <source>
        <dbReference type="ARBA" id="ARBA00042864"/>
    </source>
</evidence>
<dbReference type="PANTHER" id="PTHR43472:SF1">
    <property type="entry name" value="PHOSPHORIBOSYLAMINE--GLYCINE LIGASE, CHLOROPLASTIC"/>
    <property type="match status" value="1"/>
</dbReference>